<accession>A0ABT8BMR3</accession>
<proteinExistence type="predicted"/>
<keyword evidence="3" id="KW-1185">Reference proteome</keyword>
<organism evidence="2 3">
    <name type="scientific">Methylobacterium adhaesivum</name>
    <dbReference type="NCBI Taxonomy" id="333297"/>
    <lineage>
        <taxon>Bacteria</taxon>
        <taxon>Pseudomonadati</taxon>
        <taxon>Pseudomonadota</taxon>
        <taxon>Alphaproteobacteria</taxon>
        <taxon>Hyphomicrobiales</taxon>
        <taxon>Methylobacteriaceae</taxon>
        <taxon>Methylobacterium</taxon>
    </lineage>
</organism>
<dbReference type="Proteomes" id="UP001224644">
    <property type="component" value="Unassembled WGS sequence"/>
</dbReference>
<name>A0ABT8BMR3_9HYPH</name>
<evidence type="ECO:0000256" key="1">
    <source>
        <dbReference type="SAM" id="SignalP"/>
    </source>
</evidence>
<evidence type="ECO:0000313" key="3">
    <source>
        <dbReference type="Proteomes" id="UP001224644"/>
    </source>
</evidence>
<evidence type="ECO:0000313" key="2">
    <source>
        <dbReference type="EMBL" id="MDN3593069.1"/>
    </source>
</evidence>
<comment type="caution">
    <text evidence="2">The sequence shown here is derived from an EMBL/GenBank/DDBJ whole genome shotgun (WGS) entry which is preliminary data.</text>
</comment>
<keyword evidence="1" id="KW-0732">Signal</keyword>
<evidence type="ECO:0008006" key="4">
    <source>
        <dbReference type="Google" id="ProtNLM"/>
    </source>
</evidence>
<feature type="signal peptide" evidence="1">
    <location>
        <begin position="1"/>
        <end position="28"/>
    </location>
</feature>
<reference evidence="3" key="1">
    <citation type="journal article" date="2019" name="Int. J. Syst. Evol. Microbiol.">
        <title>The Global Catalogue of Microorganisms (GCM) 10K type strain sequencing project: providing services to taxonomists for standard genome sequencing and annotation.</title>
        <authorList>
            <consortium name="The Broad Institute Genomics Platform"/>
            <consortium name="The Broad Institute Genome Sequencing Center for Infectious Disease"/>
            <person name="Wu L."/>
            <person name="Ma J."/>
        </authorList>
    </citation>
    <scope>NUCLEOTIDE SEQUENCE [LARGE SCALE GENOMIC DNA]</scope>
    <source>
        <strain evidence="3">CECT 7069</strain>
    </source>
</reference>
<feature type="chain" id="PRO_5045094326" description="Sulfur globule protein" evidence="1">
    <location>
        <begin position="29"/>
        <end position="88"/>
    </location>
</feature>
<dbReference type="RefSeq" id="WP_238225347.1">
    <property type="nucleotide sequence ID" value="NZ_BPQD01000011.1"/>
</dbReference>
<protein>
    <recommendedName>
        <fullName evidence="4">Sulfur globule protein</fullName>
    </recommendedName>
</protein>
<sequence length="88" mass="10006">MFRRSTLILFSALTLTGGILGTSTAAMADPPWARGGRGFERGGPPSWAPAHGYRRHREFGGYERSYRGTRYDEGRRYGGYRSYDRYGY</sequence>
<gene>
    <name evidence="2" type="ORF">QWZ12_20935</name>
</gene>
<dbReference type="EMBL" id="JAUFPX010000020">
    <property type="protein sequence ID" value="MDN3593069.1"/>
    <property type="molecule type" value="Genomic_DNA"/>
</dbReference>